<dbReference type="Proteomes" id="UP000317835">
    <property type="component" value="Chromosome"/>
</dbReference>
<evidence type="ECO:0000313" key="2">
    <source>
        <dbReference type="EMBL" id="QDV37578.1"/>
    </source>
</evidence>
<evidence type="ECO:0000256" key="1">
    <source>
        <dbReference type="SAM" id="MobiDB-lite"/>
    </source>
</evidence>
<accession>A0A518H9P7</accession>
<keyword evidence="3" id="KW-1185">Reference proteome</keyword>
<name>A0A518H9P7_9BACT</name>
<gene>
    <name evidence="2" type="ORF">ElP_55180</name>
</gene>
<evidence type="ECO:0000313" key="3">
    <source>
        <dbReference type="Proteomes" id="UP000317835"/>
    </source>
</evidence>
<proteinExistence type="predicted"/>
<dbReference type="EMBL" id="CP036426">
    <property type="protein sequence ID" value="QDV37578.1"/>
    <property type="molecule type" value="Genomic_DNA"/>
</dbReference>
<feature type="compositionally biased region" description="Low complexity" evidence="1">
    <location>
        <begin position="75"/>
        <end position="91"/>
    </location>
</feature>
<protein>
    <submittedName>
        <fullName evidence="2">Uncharacterized protein</fullName>
    </submittedName>
</protein>
<reference evidence="2 3" key="1">
    <citation type="submission" date="2019-02" db="EMBL/GenBank/DDBJ databases">
        <title>Deep-cultivation of Planctomycetes and their phenomic and genomic characterization uncovers novel biology.</title>
        <authorList>
            <person name="Wiegand S."/>
            <person name="Jogler M."/>
            <person name="Boedeker C."/>
            <person name="Pinto D."/>
            <person name="Vollmers J."/>
            <person name="Rivas-Marin E."/>
            <person name="Kohn T."/>
            <person name="Peeters S.H."/>
            <person name="Heuer A."/>
            <person name="Rast P."/>
            <person name="Oberbeckmann S."/>
            <person name="Bunk B."/>
            <person name="Jeske O."/>
            <person name="Meyerdierks A."/>
            <person name="Storesund J.E."/>
            <person name="Kallscheuer N."/>
            <person name="Luecker S."/>
            <person name="Lage O.M."/>
            <person name="Pohl T."/>
            <person name="Merkel B.J."/>
            <person name="Hornburger P."/>
            <person name="Mueller R.-W."/>
            <person name="Bruemmer F."/>
            <person name="Labrenz M."/>
            <person name="Spormann A.M."/>
            <person name="Op den Camp H."/>
            <person name="Overmann J."/>
            <person name="Amann R."/>
            <person name="Jetten M.S.M."/>
            <person name="Mascher T."/>
            <person name="Medema M.H."/>
            <person name="Devos D.P."/>
            <person name="Kaster A.-K."/>
            <person name="Ovreas L."/>
            <person name="Rohde M."/>
            <person name="Galperin M.Y."/>
            <person name="Jogler C."/>
        </authorList>
    </citation>
    <scope>NUCLEOTIDE SEQUENCE [LARGE SCALE GENOMIC DNA]</scope>
    <source>
        <strain evidence="2 3">ElP</strain>
    </source>
</reference>
<organism evidence="2 3">
    <name type="scientific">Tautonia plasticadhaerens</name>
    <dbReference type="NCBI Taxonomy" id="2527974"/>
    <lineage>
        <taxon>Bacteria</taxon>
        <taxon>Pseudomonadati</taxon>
        <taxon>Planctomycetota</taxon>
        <taxon>Planctomycetia</taxon>
        <taxon>Isosphaerales</taxon>
        <taxon>Isosphaeraceae</taxon>
        <taxon>Tautonia</taxon>
    </lineage>
</organism>
<feature type="region of interest" description="Disordered" evidence="1">
    <location>
        <begin position="57"/>
        <end position="113"/>
    </location>
</feature>
<sequence length="157" mass="16937">MTTEKRQSKAGFLRELFREDPGLTHAEANQAWSAAGYEGEIGESSFYNAKTEYNKQAAGGAGVGTGPGRRGPKVGRGPATKRTTGPAATTTNGQEPVVATAPRAQPSRGTENRERVLVEAEADIDELILKLRDQDGLPEVLEALRRARRLLARQHEA</sequence>
<dbReference type="AlphaFoldDB" id="A0A518H9P7"/>
<dbReference type="KEGG" id="tpla:ElP_55180"/>
<dbReference type="RefSeq" id="WP_145275536.1">
    <property type="nucleotide sequence ID" value="NZ_CP036426.1"/>
</dbReference>
<feature type="compositionally biased region" description="Gly residues" evidence="1">
    <location>
        <begin position="59"/>
        <end position="69"/>
    </location>
</feature>